<dbReference type="Proteomes" id="UP000287247">
    <property type="component" value="Unassembled WGS sequence"/>
</dbReference>
<name>A0A401IH04_APHSA</name>
<gene>
    <name evidence="1" type="ORF">AsFPU1_1970</name>
</gene>
<proteinExistence type="predicted"/>
<dbReference type="RefSeq" id="WP_124972422.1">
    <property type="nucleotide sequence ID" value="NZ_BDQK01000009.1"/>
</dbReference>
<dbReference type="Gene3D" id="3.40.50.1000">
    <property type="entry name" value="HAD superfamily/HAD-like"/>
    <property type="match status" value="1"/>
</dbReference>
<dbReference type="SUPFAM" id="SSF56784">
    <property type="entry name" value="HAD-like"/>
    <property type="match status" value="1"/>
</dbReference>
<accession>A0A401IH04</accession>
<organism evidence="1 2">
    <name type="scientific">Aphanothece sacrum FPU1</name>
    <dbReference type="NCBI Taxonomy" id="1920663"/>
    <lineage>
        <taxon>Bacteria</taxon>
        <taxon>Bacillati</taxon>
        <taxon>Cyanobacteriota</taxon>
        <taxon>Cyanophyceae</taxon>
        <taxon>Oscillatoriophycideae</taxon>
        <taxon>Chroococcales</taxon>
        <taxon>Aphanothecaceae</taxon>
        <taxon>Aphanothece</taxon>
    </lineage>
</organism>
<dbReference type="InterPro" id="IPR041492">
    <property type="entry name" value="HAD_2"/>
</dbReference>
<dbReference type="Pfam" id="PF13419">
    <property type="entry name" value="HAD_2"/>
    <property type="match status" value="1"/>
</dbReference>
<dbReference type="InterPro" id="IPR036412">
    <property type="entry name" value="HAD-like_sf"/>
</dbReference>
<comment type="caution">
    <text evidence="1">The sequence shown here is derived from an EMBL/GenBank/DDBJ whole genome shotgun (WGS) entry which is preliminary data.</text>
</comment>
<evidence type="ECO:0000313" key="1">
    <source>
        <dbReference type="EMBL" id="GBF80567.1"/>
    </source>
</evidence>
<dbReference type="EMBL" id="BDQK01000009">
    <property type="protein sequence ID" value="GBF80567.1"/>
    <property type="molecule type" value="Genomic_DNA"/>
</dbReference>
<dbReference type="AlphaFoldDB" id="A0A401IH04"/>
<sequence length="263" mass="30636">MVSSIFPKILALDFDGVICNGLLEYFQTTQRTYQQIWPDNSENLDNFSEDFYQLRPVIETGWEMVILLRALVLDYARDQIETDWANICQQIIEQETLNKTSVMAQLDGVRDNWIKTDLQGWLKLHQFYPGILLKLETVLKSATSVYIVTTKEGRFVQELLQQQGINLSEKNILGKEVKQPKYQTLRQLLQENSIKAEELWFVEDLLKTLQTIQKQPDLSEIKLFLADWGYNTEQTRIIGKNDLSISLLSLEKFSQTFASWIES</sequence>
<evidence type="ECO:0000313" key="2">
    <source>
        <dbReference type="Proteomes" id="UP000287247"/>
    </source>
</evidence>
<keyword evidence="2" id="KW-1185">Reference proteome</keyword>
<reference evidence="2" key="1">
    <citation type="submission" date="2017-05" db="EMBL/GenBank/DDBJ databases">
        <title>Physiological properties and genetic analysis related to exopolysaccharide production of fresh-water unicellular cyanobacterium Aphanothece sacrum, Suizenji Nori, that has been cultured as a food source in Japan.</title>
        <authorList>
            <person name="Kanesaki Y."/>
            <person name="Yoshikawa S."/>
            <person name="Ohki K."/>
        </authorList>
    </citation>
    <scope>NUCLEOTIDE SEQUENCE [LARGE SCALE GENOMIC DNA]</scope>
    <source>
        <strain evidence="2">FPU1</strain>
    </source>
</reference>
<dbReference type="InterPro" id="IPR023214">
    <property type="entry name" value="HAD_sf"/>
</dbReference>
<protein>
    <submittedName>
        <fullName evidence="1">Haloacid dehalogenase</fullName>
    </submittedName>
</protein>
<dbReference type="OrthoDB" id="368044at2"/>